<dbReference type="InterPro" id="IPR048015">
    <property type="entry name" value="NTP-PPase_MazG-like_N"/>
</dbReference>
<accession>A0ABW4N4U0</accession>
<keyword evidence="2" id="KW-0378">Hydrolase</keyword>
<dbReference type="NCBIfam" id="TIGR00444">
    <property type="entry name" value="mazG"/>
    <property type="match status" value="1"/>
</dbReference>
<dbReference type="EC" id="3.6.1.9" evidence="2"/>
<dbReference type="InterPro" id="IPR048011">
    <property type="entry name" value="NTP-PPase_MazG-like_C"/>
</dbReference>
<dbReference type="Pfam" id="PF03819">
    <property type="entry name" value="MazG"/>
    <property type="match status" value="2"/>
</dbReference>
<dbReference type="RefSeq" id="WP_377281943.1">
    <property type="nucleotide sequence ID" value="NZ_JBHRSI010000005.1"/>
</dbReference>
<dbReference type="GO" id="GO:0047429">
    <property type="term" value="F:nucleoside triphosphate diphosphatase activity"/>
    <property type="evidence" value="ECO:0007669"/>
    <property type="project" value="UniProtKB-EC"/>
</dbReference>
<dbReference type="PANTHER" id="PTHR30522">
    <property type="entry name" value="NUCLEOSIDE TRIPHOSPHATE PYROPHOSPHOHYDROLASE"/>
    <property type="match status" value="1"/>
</dbReference>
<dbReference type="EMBL" id="JBHUEY010000006">
    <property type="protein sequence ID" value="MFD1784984.1"/>
    <property type="molecule type" value="Genomic_DNA"/>
</dbReference>
<dbReference type="InterPro" id="IPR004518">
    <property type="entry name" value="MazG-like_dom"/>
</dbReference>
<dbReference type="CDD" id="cd11528">
    <property type="entry name" value="NTP-PPase_MazG_Nterm"/>
    <property type="match status" value="1"/>
</dbReference>
<reference evidence="3" key="1">
    <citation type="journal article" date="2019" name="Int. J. Syst. Evol. Microbiol.">
        <title>The Global Catalogue of Microorganisms (GCM) 10K type strain sequencing project: providing services to taxonomists for standard genome sequencing and annotation.</title>
        <authorList>
            <consortium name="The Broad Institute Genomics Platform"/>
            <consortium name="The Broad Institute Genome Sequencing Center for Infectious Disease"/>
            <person name="Wu L."/>
            <person name="Ma J."/>
        </authorList>
    </citation>
    <scope>NUCLEOTIDE SEQUENCE [LARGE SCALE GENOMIC DNA]</scope>
    <source>
        <strain evidence="3">DFY28</strain>
    </source>
</reference>
<evidence type="ECO:0000259" key="1">
    <source>
        <dbReference type="Pfam" id="PF03819"/>
    </source>
</evidence>
<feature type="domain" description="NTP pyrophosphohydrolase MazG-like" evidence="1">
    <location>
        <begin position="35"/>
        <end position="108"/>
    </location>
</feature>
<feature type="domain" description="NTP pyrophosphohydrolase MazG-like" evidence="1">
    <location>
        <begin position="174"/>
        <end position="233"/>
    </location>
</feature>
<organism evidence="2 3">
    <name type="scientific">Phenylobacterium terrae</name>
    <dbReference type="NCBI Taxonomy" id="2665495"/>
    <lineage>
        <taxon>Bacteria</taxon>
        <taxon>Pseudomonadati</taxon>
        <taxon>Pseudomonadota</taxon>
        <taxon>Alphaproteobacteria</taxon>
        <taxon>Caulobacterales</taxon>
        <taxon>Caulobacteraceae</taxon>
        <taxon>Phenylobacterium</taxon>
    </lineage>
</organism>
<dbReference type="Proteomes" id="UP001597237">
    <property type="component" value="Unassembled WGS sequence"/>
</dbReference>
<evidence type="ECO:0000313" key="2">
    <source>
        <dbReference type="EMBL" id="MFD1784984.1"/>
    </source>
</evidence>
<sequence>MPPSDLPSERPIDRLLAIMARLRDPKDGCAWDLEQTFATIAPYTVEEAYEVADAIERGDLKDLKEELGDLLLQVVFHARMAEEQGAFAFDDVANAISEKMIRRHPHVFGEAEFRTSAEQTAAWEEVKAAEREKKGRAESLLDEVPTGLPALTRAVKLTGRAARVGFDWPDAEHVIGKLHEELAELQAEITAGDKAKMRDELGDILFVVANLARKLDLEPEDALRSSNAKFARRFRYIEQRLKERGKTPAQSDLAEMDALWDEIRAADKGDR</sequence>
<keyword evidence="3" id="KW-1185">Reference proteome</keyword>
<protein>
    <submittedName>
        <fullName evidence="2">Nucleoside triphosphate pyrophosphohydrolase</fullName>
        <ecNumber evidence="2">3.6.1.9</ecNumber>
    </submittedName>
</protein>
<dbReference type="InterPro" id="IPR011551">
    <property type="entry name" value="NTP_PyrPHydrolase_MazG"/>
</dbReference>
<dbReference type="SUPFAM" id="SSF101386">
    <property type="entry name" value="all-alpha NTP pyrophosphatases"/>
    <property type="match status" value="2"/>
</dbReference>
<name>A0ABW4N4U0_9CAUL</name>
<dbReference type="NCBIfam" id="NF007113">
    <property type="entry name" value="PRK09562.1"/>
    <property type="match status" value="1"/>
</dbReference>
<dbReference type="Gene3D" id="1.10.287.1080">
    <property type="entry name" value="MazG-like"/>
    <property type="match status" value="2"/>
</dbReference>
<comment type="caution">
    <text evidence="2">The sequence shown here is derived from an EMBL/GenBank/DDBJ whole genome shotgun (WGS) entry which is preliminary data.</text>
</comment>
<dbReference type="PANTHER" id="PTHR30522:SF0">
    <property type="entry name" value="NUCLEOSIDE TRIPHOSPHATE PYROPHOSPHOHYDROLASE"/>
    <property type="match status" value="1"/>
</dbReference>
<evidence type="ECO:0000313" key="3">
    <source>
        <dbReference type="Proteomes" id="UP001597237"/>
    </source>
</evidence>
<proteinExistence type="predicted"/>
<gene>
    <name evidence="2" type="primary">mazG</name>
    <name evidence="2" type="ORF">ACFSC0_16395</name>
</gene>
<dbReference type="CDD" id="cd11529">
    <property type="entry name" value="NTP-PPase_MazG_Cterm"/>
    <property type="match status" value="1"/>
</dbReference>